<proteinExistence type="predicted"/>
<reference evidence="4 5" key="1">
    <citation type="journal article" date="2012" name="Nucleic Acids Res.">
        <title>Sequencing of the smallest Apicomplexan genome from the human pathogen Babesia microti.</title>
        <authorList>
            <person name="Cornillot E."/>
            <person name="Hadj-Kaddour K."/>
            <person name="Dassouli A."/>
            <person name="Noel B."/>
            <person name="Ranwez V."/>
            <person name="Vacherie B."/>
            <person name="Augagneur Y."/>
            <person name="Bres V."/>
            <person name="Duclos A."/>
            <person name="Randazzo S."/>
            <person name="Carcy B."/>
            <person name="Debierre-Grockiego F."/>
            <person name="Delbecq S."/>
            <person name="Moubri-Menage K."/>
            <person name="Shams-Eldin H."/>
            <person name="Usmani-Brown S."/>
            <person name="Bringaud F."/>
            <person name="Wincker P."/>
            <person name="Vivares C.P."/>
            <person name="Schwarz R.T."/>
            <person name="Schetters T.P."/>
            <person name="Krause P.J."/>
            <person name="Gorenflot A."/>
            <person name="Berry V."/>
            <person name="Barbe V."/>
            <person name="Ben Mamoun C."/>
        </authorList>
    </citation>
    <scope>NUCLEOTIDE SEQUENCE [LARGE SCALE GENOMIC DNA]</scope>
    <source>
        <strain evidence="4 5">RI</strain>
    </source>
</reference>
<evidence type="ECO:0000256" key="2">
    <source>
        <dbReference type="PROSITE-ProRule" id="PRU00104"/>
    </source>
</evidence>
<dbReference type="GO" id="GO:0005737">
    <property type="term" value="C:cytoplasm"/>
    <property type="evidence" value="ECO:0007669"/>
    <property type="project" value="TreeGrafter"/>
</dbReference>
<dbReference type="KEGG" id="bmic:BmR1_04g09210"/>
<dbReference type="Gene3D" id="3.30.2410.10">
    <property type="entry name" value="Hect, E3 ligase catalytic domain"/>
    <property type="match status" value="1"/>
</dbReference>
<dbReference type="OrthoDB" id="271273at2759"/>
<evidence type="ECO:0000313" key="5">
    <source>
        <dbReference type="Proteomes" id="UP000002899"/>
    </source>
</evidence>
<organism evidence="4 5">
    <name type="scientific">Babesia microti (strain RI)</name>
    <dbReference type="NCBI Taxonomy" id="1133968"/>
    <lineage>
        <taxon>Eukaryota</taxon>
        <taxon>Sar</taxon>
        <taxon>Alveolata</taxon>
        <taxon>Apicomplexa</taxon>
        <taxon>Aconoidasida</taxon>
        <taxon>Piroplasmida</taxon>
        <taxon>Babesiidae</taxon>
        <taxon>Babesia</taxon>
    </lineage>
</organism>
<dbReference type="InterPro" id="IPR035983">
    <property type="entry name" value="Hect_E3_ubiquitin_ligase"/>
</dbReference>
<dbReference type="PANTHER" id="PTHR46654">
    <property type="entry name" value="E3 UBIQUITIN-PROTEIN LIGASE HECTD3"/>
    <property type="match status" value="1"/>
</dbReference>
<dbReference type="GeneID" id="24426472"/>
<dbReference type="InterPro" id="IPR000569">
    <property type="entry name" value="HECT_dom"/>
</dbReference>
<dbReference type="Pfam" id="PF00632">
    <property type="entry name" value="HECT"/>
    <property type="match status" value="1"/>
</dbReference>
<keyword evidence="4" id="KW-0436">Ligase</keyword>
<dbReference type="VEuPathDB" id="PiroplasmaDB:BmR1_04g09210"/>
<keyword evidence="1 2" id="KW-0833">Ubl conjugation pathway</keyword>
<dbReference type="Proteomes" id="UP000002899">
    <property type="component" value="Chromosome IV"/>
</dbReference>
<dbReference type="SMART" id="SM00119">
    <property type="entry name" value="HECTc"/>
    <property type="match status" value="1"/>
</dbReference>
<keyword evidence="5" id="KW-1185">Reference proteome</keyword>
<dbReference type="EC" id="6.3.2.-" evidence="4"/>
<dbReference type="InterPro" id="IPR042469">
    <property type="entry name" value="HECTD3"/>
</dbReference>
<feature type="domain" description="HECT" evidence="3">
    <location>
        <begin position="2424"/>
        <end position="2835"/>
    </location>
</feature>
<dbReference type="Gene3D" id="3.90.1750.10">
    <property type="entry name" value="Hect, E3 ligase catalytic domains"/>
    <property type="match status" value="1"/>
</dbReference>
<dbReference type="SUPFAM" id="SSF56204">
    <property type="entry name" value="Hect, E3 ligase catalytic domain"/>
    <property type="match status" value="1"/>
</dbReference>
<dbReference type="RefSeq" id="XP_012650426.1">
    <property type="nucleotide sequence ID" value="XM_012794972.1"/>
</dbReference>
<reference evidence="4 5" key="2">
    <citation type="journal article" date="2013" name="PLoS ONE">
        <title>Whole genome mapping and re-organization of the nuclear and mitochondrial genomes of Babesia microti isolates.</title>
        <authorList>
            <person name="Cornillot E."/>
            <person name="Dassouli A."/>
            <person name="Garg A."/>
            <person name="Pachikara N."/>
            <person name="Randazzo S."/>
            <person name="Depoix D."/>
            <person name="Carcy B."/>
            <person name="Delbecq S."/>
            <person name="Frutos R."/>
            <person name="Silva J.C."/>
            <person name="Sutton R."/>
            <person name="Krause P.J."/>
            <person name="Mamoun C.B."/>
        </authorList>
    </citation>
    <scope>NUCLEOTIDE SEQUENCE [LARGE SCALE GENOMIC DNA]</scope>
    <source>
        <strain evidence="4 5">RI</strain>
    </source>
</reference>
<evidence type="ECO:0000256" key="1">
    <source>
        <dbReference type="ARBA" id="ARBA00022786"/>
    </source>
</evidence>
<accession>I7J9R7</accession>
<name>I7J9R7_BABMR</name>
<feature type="active site" description="Glycyl thioester intermediate" evidence="2">
    <location>
        <position position="2802"/>
    </location>
</feature>
<gene>
    <name evidence="4" type="ORF">BmR1_04g09210</name>
</gene>
<dbReference type="GO" id="GO:0016874">
    <property type="term" value="F:ligase activity"/>
    <property type="evidence" value="ECO:0007669"/>
    <property type="project" value="UniProtKB-KW"/>
</dbReference>
<dbReference type="PANTHER" id="PTHR46654:SF1">
    <property type="entry name" value="E3 UBIQUITIN-PROTEIN LIGASE HECTD3"/>
    <property type="match status" value="1"/>
</dbReference>
<evidence type="ECO:0000313" key="4">
    <source>
        <dbReference type="EMBL" id="CCF76018.1"/>
    </source>
</evidence>
<sequence>MSGSEAGPPYERLSPYGWLQTLGGHRLSTFEEFVFFCNSQCKAPYKLSALAKHTIRYVSEDVGRSTHQITISGTLLCSALKHTIIPGTLRDDELASIGEDISREVNKHVDAEAQPGIDVLMAESRRLLSSLRCEKSEESTNLSFNSLELPMDDYDYFQELESVIDPGPLPTQIYTPPHHCIYTPGNEFYPLVRSLSRSLDPDRVSSLAFHLFALNDSDTLIRYDRKPSAHANLSPHEPGYLLRDILLEGFGRTIRPDTASRLLNVYLCLTYMTNDYAHGLEALIRLQELQELQELSAPEIEEGEFEDFLTYSTLLSMELPVAVSIDDGHRLVARLPPLGAHLYRVAFKNILFTSDNGSSNAIAFWTDASFLSRPLVTLSIGPLTLAFLPLQVRVLNDRSEGGTFLVEMPHGERFDLEIFADCPAGEGTALFEKYRRVRVFLNGVEILSRELCAATNLIELAISQAGGADRLHPLSWTLADLSRWRQVLSQSGGPPPIKGLAGLVEAYLVGLHRLSYHYGVLRGAPASLPKILASIAKLLATDPRLGHSLGMLGHDPELRFNSRTSAALLALLNRAAEAPSGDAPVLSLLHALSESQLYELLAQAPAQGVADLLYALCRHGGRVDGLQRVIKFATPKLIATPKLKLPSAPYQFGASCWYDLFQRVTDCAATAGPFYASLVKHAVLHITAALAGPAEHRDEACADELFEAVSQLVAKTLDLSVRLSGGPPDCVVKDLGLTLCTFYLLVVPAARGGSGSAGGDSRLEPPHETQLVRALLSVWNKLVACATHSSSPLSGLCVQLTLHLCDHIRSLSFHPEVPCRLLCGANFVPELAADCPDADLHFMPLFLLALKCIRLVFPPPVVAQQDPRLQHHMLVTQVIPPPPFPQAPQGAGGPAPPVAPAVGPFRREIEEASDQLASAVGAFAYSPELRQVLQRYGMRLLAKVQEVKSRAGSEPPFRLALPGQVVEFGSLSELERYFFDQIGRRCRLASALLAGQTGQGTGSSPVRKRFYRCWRSNSLPCLLEPAFPGGPGAEAAEASPPPAAGPAYAATAGDLTELLDLLVCGPRSEDILRSVYAQQLRSLLLYLAIRSMLALEACDAGAASAATLFRAVAASAVQAINSGCTRGLQPLSAELTESLGLCVSRLFARLSASPGTAASPPVVLFSALLLGPFKDARMTAPLIKQFFVDAPSAACAFPLLWIFLVGRASPGDPAECPHFDVQKAMILGALQYVKAHAASEAAQVEQQAAQLLGVSPQRDGFSTLEFSLALMEELRRIFERVGSLALVRYLFEAILATFAIGPRHTRAVSAKLGTPLSQLLDAAIRRLHFLEPHPLEPAFPGEVGECVRTPARGRGAPAPGAESPSPCAGSVDRVQGEYLFNWLPALGAIPDELLYCGLRGERRCVFGASASGGGFCMAMPHRFHLEERCAAANLVCNKYFLSQGPSARFYPLLAGPAVCVAVSGGLGGIVIFPIPSGFEYPTFQQNFEGVQTSTAAFTICTEGHFGVTVAPADVVLSNVSELFNRNDAVAFVSGGAEDGAFDRYATNVSFSRGDVLEANFALHADTNGQFCLRTELVVAGNSIGSILEVLYDPETQKDPCRRMSLIFIFPTVQALIFDDSAPGPPAGAASLHSSPQEAFPPDTGSYADSHPIGIGGAQSAEIDAGHLSAFMDKIQLYQSILVVDFRLLGSLKDILLQRWMDCEMITGREGREGEVPGWVAVLACDTSKQAWVRVKNLLAIRLASVRVGRDISRLAPLPALPWLSTSSCVSHSPISRLSAAMLTEILRRFTEPAVEWWSHPLLLIVLTLVVKRLTPCMAAPRDCQDPELLAAVADRLYSVPLAAACPPCGGADCHERYHRGDLLCAEATLEDLNLQLLQAIPCHMRRKLTAAHAAHDELAARFLTQALSATCGAGGGGGMAVWRDFTAYCMEWGEEGRRGGEEGLPDFPPPLPGFLERCSAGAPSHCLLPFLLSLPGGRRGRAGELISRRVSALDEQELRALPPELVRVLADADQRVAEIGFGVEDIGALLVESIAASGLEITANFNLKIPRHFERYRIARGLHDLASVWVRSAQGSPPSLEPASSSVTSFRRLALYLAICAGAPGGPSFGEAVGEFALPGFLMDLVLGKGRSCLAGYAWVEPLKMAVDFFTQSTLSVNSDPGSEGESTLVDARLLPADNRLLSELWAGASGSGRQVGVASEYLRANPGLVELVNLRGGEGTETPSCTTGTPIRADTPSFTGTLSYTDMPSCTGMPVCTDTPSCAGTLSYTDTPICTNTPSCAGTLSYTDTPISRVADSIRVLRAINACAATAIPLVAPLFSNPHVYYYPWRGGEGGGGAHAYVAMVNPAHGVDLLCYLRGKRFLLKQTTDELWSKGFFCAKAQNYGAPFTSKPYFSIRVDRTLVDGTLRNSLLSQSVPQILSCDPSMLLSDATQKPFMVVFKGERSTDFGGPFHEFLSSLAAELSLLSSDAGEGALMEQCPNLANAQGGYQDTLLFKYTPRSASVPIRGSGLPCDVLDVPGGPVSALSCWFGCCDLPSCRSLTVLDGCGGAVQEAPACRCGGSEARNAPCGIPLPEELRVYEALGRICGMCASMGIPFGVFFNPMVWKKLVFDTLRGEDIALFDEATLSHISMLSQGDLRDLRFEVGESSSPNGLADLLPDGHEIPVTCENVGDYVDLLKLYKINQGNIGLTWFSKGFAAVLPLGYIRLMLESGVVEYMVCGDPEIDLDVLKGHTCSSNSGLLNEFFGIISEFTNDQLKLLLRFVSGRSRLPPAHYTDWKFRIEYEADMPNADARLPTSATCNFRLLVPRYSSAEIFRDRLLYAASNCIAIDLDV</sequence>
<dbReference type="Gene3D" id="3.30.2160.10">
    <property type="entry name" value="Hect, E3 ligase catalytic domain"/>
    <property type="match status" value="1"/>
</dbReference>
<dbReference type="EMBL" id="LN871599">
    <property type="protein sequence ID" value="CCF76018.1"/>
    <property type="molecule type" value="Genomic_DNA"/>
</dbReference>
<reference evidence="4 5" key="3">
    <citation type="journal article" date="2016" name="Sci. Rep.">
        <title>Genome-wide diversity and gene expression profiling of Babesia microti isolates identify polymorphic genes that mediate host-pathogen interactions.</title>
        <authorList>
            <person name="Silva J.C."/>
            <person name="Cornillot E."/>
            <person name="McCracken C."/>
            <person name="Usmani-Brown S."/>
            <person name="Dwivedi A."/>
            <person name="Ifeonu O.O."/>
            <person name="Crabtree J."/>
            <person name="Gotia H.T."/>
            <person name="Virji A.Z."/>
            <person name="Reynes C."/>
            <person name="Colinge J."/>
            <person name="Kumar V."/>
            <person name="Lawres L."/>
            <person name="Pazzi J.E."/>
            <person name="Pablo J.V."/>
            <person name="Hung C."/>
            <person name="Brancato J."/>
            <person name="Kumari P."/>
            <person name="Orvis J."/>
            <person name="Tretina K."/>
            <person name="Chibucos M."/>
            <person name="Ott S."/>
            <person name="Sadzewicz L."/>
            <person name="Sengamalay N."/>
            <person name="Shetty A.C."/>
            <person name="Su Q."/>
            <person name="Tallon L."/>
            <person name="Fraser C.M."/>
            <person name="Frutos R."/>
            <person name="Molina D.M."/>
            <person name="Krause P.J."/>
            <person name="Ben Mamoun C."/>
        </authorList>
    </citation>
    <scope>NUCLEOTIDE SEQUENCE [LARGE SCALE GENOMIC DNA]</scope>
    <source>
        <strain evidence="4 5">RI</strain>
    </source>
</reference>
<protein>
    <submittedName>
        <fullName evidence="4">HECT-domain (Ubiquitin-transferase)</fullName>
        <ecNumber evidence="4">6.3.2.-</ecNumber>
    </submittedName>
</protein>
<dbReference type="GO" id="GO:0004842">
    <property type="term" value="F:ubiquitin-protein transferase activity"/>
    <property type="evidence" value="ECO:0007669"/>
    <property type="project" value="InterPro"/>
</dbReference>
<dbReference type="PROSITE" id="PS50237">
    <property type="entry name" value="HECT"/>
    <property type="match status" value="1"/>
</dbReference>
<evidence type="ECO:0000259" key="3">
    <source>
        <dbReference type="PROSITE" id="PS50237"/>
    </source>
</evidence>